<gene>
    <name evidence="1" type="ORF">KP014_09670</name>
</gene>
<dbReference type="RefSeq" id="WP_090834019.1">
    <property type="nucleotide sequence ID" value="NZ_CP076607.1"/>
</dbReference>
<proteinExistence type="predicted"/>
<evidence type="ECO:0008006" key="3">
    <source>
        <dbReference type="Google" id="ProtNLM"/>
    </source>
</evidence>
<organism evidence="1 2">
    <name type="scientific">Paenibacillus sophorae</name>
    <dbReference type="NCBI Taxonomy" id="1333845"/>
    <lineage>
        <taxon>Bacteria</taxon>
        <taxon>Bacillati</taxon>
        <taxon>Bacillota</taxon>
        <taxon>Bacilli</taxon>
        <taxon>Bacillales</taxon>
        <taxon>Paenibacillaceae</taxon>
        <taxon>Paenibacillus</taxon>
    </lineage>
</organism>
<dbReference type="Proteomes" id="UP000683429">
    <property type="component" value="Chromosome"/>
</dbReference>
<dbReference type="EMBL" id="CP076607">
    <property type="protein sequence ID" value="QWU17389.1"/>
    <property type="molecule type" value="Genomic_DNA"/>
</dbReference>
<reference evidence="1 2" key="1">
    <citation type="submission" date="2021-06" db="EMBL/GenBank/DDBJ databases">
        <title>Whole genome sequence of Paenibacillus sophorae DSM23020 for comparative genomics.</title>
        <authorList>
            <person name="Kim M.-J."/>
            <person name="Lee G."/>
            <person name="Shin J.-H."/>
        </authorList>
    </citation>
    <scope>NUCLEOTIDE SEQUENCE [LARGE SCALE GENOMIC DNA]</scope>
    <source>
        <strain evidence="1 2">DSM 23020</strain>
    </source>
</reference>
<sequence>MIEVDLKLTGVVKQGGKWRKPSDIIRKVDDEIAEELIAAGVAEEIEPQPEEDASELQELRDRAKVLGVPNAGRLGEAKLKEGIAEKDAELRTKAAELGIEDIEGKTVEDLIAAIAEAEKK</sequence>
<evidence type="ECO:0000313" key="1">
    <source>
        <dbReference type="EMBL" id="QWU17389.1"/>
    </source>
</evidence>
<name>A0ABX8HGX0_9BACL</name>
<accession>A0ABX8HGX0</accession>
<evidence type="ECO:0000313" key="2">
    <source>
        <dbReference type="Proteomes" id="UP000683429"/>
    </source>
</evidence>
<keyword evidence="2" id="KW-1185">Reference proteome</keyword>
<protein>
    <recommendedName>
        <fullName evidence="3">Rho termination factor, N-terminal domain</fullName>
    </recommendedName>
</protein>